<evidence type="ECO:0000313" key="3">
    <source>
        <dbReference type="EMBL" id="ABM75299.1"/>
    </source>
</evidence>
<gene>
    <name evidence="3" type="ordered locus">NATL1_07411</name>
</gene>
<proteinExistence type="predicted"/>
<dbReference type="Gene3D" id="3.40.50.12710">
    <property type="match status" value="1"/>
</dbReference>
<dbReference type="KEGG" id="pme:NATL1_07411"/>
<name>A2C1D9_PROM1</name>
<dbReference type="GO" id="GO:0035243">
    <property type="term" value="F:protein-arginine omega-N symmetric methyltransferase activity"/>
    <property type="evidence" value="ECO:0007669"/>
    <property type="project" value="TreeGrafter"/>
</dbReference>
<dbReference type="AlphaFoldDB" id="A2C1D9"/>
<dbReference type="RefSeq" id="WP_011823455.1">
    <property type="nucleotide sequence ID" value="NC_008819.1"/>
</dbReference>
<keyword evidence="1" id="KW-0489">Methyltransferase</keyword>
<protein>
    <submittedName>
        <fullName evidence="3">Uncharacterized conserved protein</fullName>
    </submittedName>
</protein>
<evidence type="ECO:0000256" key="2">
    <source>
        <dbReference type="ARBA" id="ARBA00022679"/>
    </source>
</evidence>
<dbReference type="SUPFAM" id="SSF53335">
    <property type="entry name" value="S-adenosyl-L-methionine-dependent methyltransferases"/>
    <property type="match status" value="1"/>
</dbReference>
<dbReference type="PANTHER" id="PTHR12049:SF7">
    <property type="entry name" value="PROTEIN ARGININE METHYLTRANSFERASE NDUFAF7, MITOCHONDRIAL"/>
    <property type="match status" value="1"/>
</dbReference>
<dbReference type="InterPro" id="IPR029063">
    <property type="entry name" value="SAM-dependent_MTases_sf"/>
</dbReference>
<dbReference type="HOGENOM" id="CLU_024840_1_1_3"/>
<dbReference type="InterPro" id="IPR038375">
    <property type="entry name" value="NDUFAF7_sf"/>
</dbReference>
<dbReference type="eggNOG" id="COG1565">
    <property type="taxonomic scope" value="Bacteria"/>
</dbReference>
<dbReference type="GO" id="GO:0032259">
    <property type="term" value="P:methylation"/>
    <property type="evidence" value="ECO:0007669"/>
    <property type="project" value="UniProtKB-KW"/>
</dbReference>
<sequence length="400" mass="45123">MIDPIARCPKWLIDRIGDSGGSISFYRYMDLVLNDPDNGFYSTGKLNIGKNGDFCTSPSLSNDFARLLAIQVVDWLLDLEKSGIDSKLLSLIEIGPGEGTLSRDLILAIAEIAPALICKIELVLVELNVGMRRRQEKVVNNLEGINCRWSSIEDLILRPVNGVVIANEVLDAFPVERLVFSDNKVFRQGVGLKKINDENYLEFVDLKPTSKIIKFLKESNSLLKIEFPPKDICNRWVTEWHCDVPSWFGNLSKVLIDGALLVVDYAMESKRYYNAMRQEGTLISYRNHVANPNVLKDAGLCDLTAHLCIESTINYALFNGWKFMGETRQGQALLALGLSNFLYSLQNNSNNDLSAALNRRESLLRLVDPIGLGDFRWLAFQKDNSDDLILRNRFLEEPIS</sequence>
<keyword evidence="2" id="KW-0808">Transferase</keyword>
<dbReference type="InterPro" id="IPR003788">
    <property type="entry name" value="NDUFAF7"/>
</dbReference>
<reference evidence="4" key="1">
    <citation type="journal article" date="2007" name="PLoS Genet.">
        <title>Patterns and implications of gene gain and loss in the evolution of Prochlorococcus.</title>
        <authorList>
            <person name="Kettler G.C."/>
            <person name="Martiny A.C."/>
            <person name="Huang K."/>
            <person name="Zucker J."/>
            <person name="Coleman M.L."/>
            <person name="Rodrigue S."/>
            <person name="Chen F."/>
            <person name="Lapidus A."/>
            <person name="Ferriera S."/>
            <person name="Johnson J."/>
            <person name="Steglich C."/>
            <person name="Church G.M."/>
            <person name="Richardson P."/>
            <person name="Chisholm S.W."/>
        </authorList>
    </citation>
    <scope>NUCLEOTIDE SEQUENCE [LARGE SCALE GENOMIC DNA]</scope>
    <source>
        <strain evidence="4">NATL1A</strain>
    </source>
</reference>
<evidence type="ECO:0000256" key="1">
    <source>
        <dbReference type="ARBA" id="ARBA00022603"/>
    </source>
</evidence>
<evidence type="ECO:0000313" key="4">
    <source>
        <dbReference type="Proteomes" id="UP000002592"/>
    </source>
</evidence>
<dbReference type="Pfam" id="PF02636">
    <property type="entry name" value="Methyltransf_28"/>
    <property type="match status" value="1"/>
</dbReference>
<organism evidence="3 4">
    <name type="scientific">Prochlorococcus marinus (strain NATL1A)</name>
    <dbReference type="NCBI Taxonomy" id="167555"/>
    <lineage>
        <taxon>Bacteria</taxon>
        <taxon>Bacillati</taxon>
        <taxon>Cyanobacteriota</taxon>
        <taxon>Cyanophyceae</taxon>
        <taxon>Synechococcales</taxon>
        <taxon>Prochlorococcaceae</taxon>
        <taxon>Prochlorococcus</taxon>
    </lineage>
</organism>
<dbReference type="PANTHER" id="PTHR12049">
    <property type="entry name" value="PROTEIN ARGININE METHYLTRANSFERASE NDUFAF7, MITOCHONDRIAL"/>
    <property type="match status" value="1"/>
</dbReference>
<dbReference type="Proteomes" id="UP000002592">
    <property type="component" value="Chromosome"/>
</dbReference>
<accession>A2C1D9</accession>
<dbReference type="EMBL" id="CP000553">
    <property type="protein sequence ID" value="ABM75299.1"/>
    <property type="molecule type" value="Genomic_DNA"/>
</dbReference>